<evidence type="ECO:0000313" key="3">
    <source>
        <dbReference type="Proteomes" id="UP000193675"/>
    </source>
</evidence>
<dbReference type="EMBL" id="NBWC01000029">
    <property type="protein sequence ID" value="ORL62389.1"/>
    <property type="molecule type" value="Genomic_DNA"/>
</dbReference>
<protein>
    <submittedName>
        <fullName evidence="2">Uncharacterized protein</fullName>
    </submittedName>
</protein>
<dbReference type="OrthoDB" id="5464992at2"/>
<sequence length="177" mass="19510">MDDGPIPLGQVYAAIEEHVKEAIPGLAYVGTMPEGIQTVEPPAVVLELVGFDDADKDPGTGEVAVEARFEARVIVGQEESNCLRVAAFVAAQIAVLLRMQSWGLPVEFAQFVRAERDWSRPELDSYAVWVVEWVQVIYLGKEEWPWPVEPPGNLVFGFSPDTGPGSEHQYQSPEAME</sequence>
<dbReference type="AlphaFoldDB" id="A0A1X0ZSG8"/>
<dbReference type="Proteomes" id="UP000193675">
    <property type="component" value="Unassembled WGS sequence"/>
</dbReference>
<dbReference type="RefSeq" id="WP_084858136.1">
    <property type="nucleotide sequence ID" value="NZ_NBWC01000029.1"/>
</dbReference>
<comment type="caution">
    <text evidence="2">The sequence shown here is derived from an EMBL/GenBank/DDBJ whole genome shotgun (WGS) entry which is preliminary data.</text>
</comment>
<organism evidence="2 3">
    <name type="scientific">Pseudomonas putida</name>
    <name type="common">Arthrobacter siderocapsulatus</name>
    <dbReference type="NCBI Taxonomy" id="303"/>
    <lineage>
        <taxon>Bacteria</taxon>
        <taxon>Pseudomonadati</taxon>
        <taxon>Pseudomonadota</taxon>
        <taxon>Gammaproteobacteria</taxon>
        <taxon>Pseudomonadales</taxon>
        <taxon>Pseudomonadaceae</taxon>
        <taxon>Pseudomonas</taxon>
    </lineage>
</organism>
<evidence type="ECO:0000256" key="1">
    <source>
        <dbReference type="SAM" id="MobiDB-lite"/>
    </source>
</evidence>
<feature type="compositionally biased region" description="Polar residues" evidence="1">
    <location>
        <begin position="168"/>
        <end position="177"/>
    </location>
</feature>
<accession>A0A1X0ZSG8</accession>
<evidence type="ECO:0000313" key="2">
    <source>
        <dbReference type="EMBL" id="ORL62389.1"/>
    </source>
</evidence>
<gene>
    <name evidence="2" type="ORF">B7H17_18375</name>
</gene>
<reference evidence="2 3" key="1">
    <citation type="submission" date="2017-04" db="EMBL/GenBank/DDBJ databases">
        <title>Presence of VIM-2 positive Pseudomonas species in chickens and their surrounding environment.</title>
        <authorList>
            <person name="Zhang R."/>
        </authorList>
    </citation>
    <scope>NUCLEOTIDE SEQUENCE [LARGE SCALE GENOMIC DNA]</scope>
    <source>
        <strain evidence="2 3">DZ-C18</strain>
    </source>
</reference>
<name>A0A1X0ZSG8_PSEPU</name>
<feature type="region of interest" description="Disordered" evidence="1">
    <location>
        <begin position="157"/>
        <end position="177"/>
    </location>
</feature>
<proteinExistence type="predicted"/>